<dbReference type="EMBL" id="FO203427">
    <property type="protein sequence ID" value="CCH47280.1"/>
    <property type="molecule type" value="Genomic_DNA"/>
</dbReference>
<dbReference type="InterPro" id="IPR001734">
    <property type="entry name" value="Na/solute_symporter"/>
</dbReference>
<dbReference type="eggNOG" id="COG4147">
    <property type="taxonomic scope" value="Bacteria"/>
</dbReference>
<organism evidence="11 12">
    <name type="scientific">Pseudodesulfovibrio piezophilus (strain DSM 21447 / JCM 15486 / C1TLV30)</name>
    <name type="common">Desulfovibrio piezophilus</name>
    <dbReference type="NCBI Taxonomy" id="1322246"/>
    <lineage>
        <taxon>Bacteria</taxon>
        <taxon>Pseudomonadati</taxon>
        <taxon>Thermodesulfobacteriota</taxon>
        <taxon>Desulfovibrionia</taxon>
        <taxon>Desulfovibrionales</taxon>
        <taxon>Desulfovibrionaceae</taxon>
    </lineage>
</organism>
<keyword evidence="7 10" id="KW-1133">Transmembrane helix</keyword>
<dbReference type="BioCyc" id="DPIE1322246:BN4_RS00245-MONOMER"/>
<dbReference type="GO" id="GO:0005886">
    <property type="term" value="C:plasma membrane"/>
    <property type="evidence" value="ECO:0007669"/>
    <property type="project" value="UniProtKB-SubCell"/>
</dbReference>
<keyword evidence="12" id="KW-1185">Reference proteome</keyword>
<dbReference type="AlphaFoldDB" id="M1WL56"/>
<dbReference type="STRING" id="1322246.BN4_10040"/>
<dbReference type="Proteomes" id="UP000011724">
    <property type="component" value="Chromosome"/>
</dbReference>
<comment type="similarity">
    <text evidence="2 9">Belongs to the sodium:solute symporter (SSF) (TC 2.A.21) family.</text>
</comment>
<dbReference type="KEGG" id="dpi:BN4_10040"/>
<evidence type="ECO:0000256" key="1">
    <source>
        <dbReference type="ARBA" id="ARBA00004651"/>
    </source>
</evidence>
<dbReference type="Pfam" id="PF00474">
    <property type="entry name" value="SSF"/>
    <property type="match status" value="1"/>
</dbReference>
<sequence>MEAGYQIPVMALILIGCMLTFTIVTTFMFRSQKTSADYYLAGRKVNSFINASAISSDYLSAASFLGVAGVAFLYGFDGIIYALGFFVGYIALLLFLASPLRKFGRYTVPDFVSERFHSKTARILGVIGVLFVSLFYMAPQMLGAGKVMGLLLNIDYEPSIIIIACIITFYVTVGGMKATTINQLVQFWILFGAMFLLAFIPFMVKGYTYSDVVSFLATFKGPDPVTGKIFDGAAYTGPAYWLTNLKDTLSLLLALMFGTAGLPHILVRFYTAPDGKAARRTVIYVLLLIGMFYILSPYVGHVIRYTYMQGESMDVSPHLMKWLAVNGKNLAVPVAGSHFGGQILLGIVVAGAFAAILSTVAGLIIACAGAIGHDLVVNIFNPDMPEQTRVKVARLSSILVGLLGIPLGFWAESMQIAVLVGLAFAIAASTFFPVLVMGVWWPRMTKNGACAGLTTGIIGSFFMILGKDLLPDFLQYKNPGGFVMLFSFLAIYVASKMEVSTKGESALPPDTQKVMAILHGPEKL</sequence>
<keyword evidence="3" id="KW-0813">Transport</keyword>
<dbReference type="InterPro" id="IPR038377">
    <property type="entry name" value="Na/Glc_symporter_sf"/>
</dbReference>
<feature type="transmembrane region" description="Helical" evidence="10">
    <location>
        <begin position="121"/>
        <end position="138"/>
    </location>
</feature>
<dbReference type="Gene3D" id="1.20.1730.10">
    <property type="entry name" value="Sodium/glucose cotransporter"/>
    <property type="match status" value="1"/>
</dbReference>
<dbReference type="PANTHER" id="PTHR48086:SF6">
    <property type="entry name" value="CATION_ACETATE SYMPORTER ACTP"/>
    <property type="match status" value="1"/>
</dbReference>
<evidence type="ECO:0000256" key="2">
    <source>
        <dbReference type="ARBA" id="ARBA00006434"/>
    </source>
</evidence>
<dbReference type="PROSITE" id="PS50283">
    <property type="entry name" value="NA_SOLUT_SYMP_3"/>
    <property type="match status" value="1"/>
</dbReference>
<evidence type="ECO:0000256" key="6">
    <source>
        <dbReference type="ARBA" id="ARBA00022847"/>
    </source>
</evidence>
<feature type="transmembrane region" description="Helical" evidence="10">
    <location>
        <begin position="416"/>
        <end position="441"/>
    </location>
</feature>
<keyword evidence="8 10" id="KW-0472">Membrane</keyword>
<evidence type="ECO:0000313" key="11">
    <source>
        <dbReference type="EMBL" id="CCH47280.1"/>
    </source>
</evidence>
<feature type="transmembrane region" description="Helical" evidence="10">
    <location>
        <begin position="282"/>
        <end position="303"/>
    </location>
</feature>
<dbReference type="InterPro" id="IPR050277">
    <property type="entry name" value="Sodium:Solute_Symporter"/>
</dbReference>
<dbReference type="NCBIfam" id="TIGR00813">
    <property type="entry name" value="sss"/>
    <property type="match status" value="1"/>
</dbReference>
<feature type="transmembrane region" description="Helical" evidence="10">
    <location>
        <begin position="343"/>
        <end position="371"/>
    </location>
</feature>
<reference evidence="11 12" key="1">
    <citation type="journal article" date="2013" name="PLoS ONE">
        <title>The first genomic and proteomic characterization of a deep-sea sulfate reducer: insights into the piezophilic lifestyle of Desulfovibrio piezophilus.</title>
        <authorList>
            <person name="Pradel N."/>
            <person name="Ji B."/>
            <person name="Gimenez G."/>
            <person name="Talla E."/>
            <person name="Lenoble P."/>
            <person name="Garel M."/>
            <person name="Tamburini C."/>
            <person name="Fourquet P."/>
            <person name="Lebrun R."/>
            <person name="Bertin P."/>
            <person name="Denis Y."/>
            <person name="Pophillat M."/>
            <person name="Barbe V."/>
            <person name="Ollivier B."/>
            <person name="Dolla A."/>
        </authorList>
    </citation>
    <scope>NUCLEOTIDE SEQUENCE [LARGE SCALE GENOMIC DNA]</scope>
    <source>
        <strain evidence="12">DSM 10523 / SB164P1</strain>
    </source>
</reference>
<feature type="transmembrane region" description="Helical" evidence="10">
    <location>
        <begin position="448"/>
        <end position="466"/>
    </location>
</feature>
<feature type="transmembrane region" description="Helical" evidence="10">
    <location>
        <begin position="249"/>
        <end position="270"/>
    </location>
</feature>
<accession>M1WL56</accession>
<proteinExistence type="inferred from homology"/>
<feature type="transmembrane region" description="Helical" evidence="10">
    <location>
        <begin position="478"/>
        <end position="495"/>
    </location>
</feature>
<dbReference type="PANTHER" id="PTHR48086">
    <property type="entry name" value="SODIUM/PROLINE SYMPORTER-RELATED"/>
    <property type="match status" value="1"/>
</dbReference>
<dbReference type="GO" id="GO:0006847">
    <property type="term" value="P:plasma membrane acetate transport"/>
    <property type="evidence" value="ECO:0007669"/>
    <property type="project" value="TreeGrafter"/>
</dbReference>
<evidence type="ECO:0000313" key="12">
    <source>
        <dbReference type="Proteomes" id="UP000011724"/>
    </source>
</evidence>
<protein>
    <submittedName>
        <fullName evidence="11">SSS sodium solute transporter superfamily</fullName>
    </submittedName>
</protein>
<keyword evidence="5 10" id="KW-0812">Transmembrane</keyword>
<dbReference type="OrthoDB" id="9764416at2"/>
<evidence type="ECO:0000256" key="9">
    <source>
        <dbReference type="RuleBase" id="RU362091"/>
    </source>
</evidence>
<keyword evidence="4" id="KW-1003">Cell membrane</keyword>
<feature type="transmembrane region" description="Helical" evidence="10">
    <location>
        <begin position="158"/>
        <end position="175"/>
    </location>
</feature>
<name>M1WL56_PSEP2</name>
<dbReference type="CDD" id="cd11480">
    <property type="entry name" value="SLC5sbd_u4"/>
    <property type="match status" value="1"/>
</dbReference>
<feature type="transmembrane region" description="Helical" evidence="10">
    <location>
        <begin position="6"/>
        <end position="27"/>
    </location>
</feature>
<dbReference type="PATRIC" id="fig|879567.3.peg.44"/>
<feature type="transmembrane region" description="Helical" evidence="10">
    <location>
        <begin position="79"/>
        <end position="100"/>
    </location>
</feature>
<feature type="transmembrane region" description="Helical" evidence="10">
    <location>
        <begin position="392"/>
        <end position="410"/>
    </location>
</feature>
<keyword evidence="6" id="KW-0769">Symport</keyword>
<dbReference type="HOGENOM" id="CLU_018808_8_1_7"/>
<evidence type="ECO:0000256" key="8">
    <source>
        <dbReference type="ARBA" id="ARBA00023136"/>
    </source>
</evidence>
<dbReference type="RefSeq" id="WP_015413335.1">
    <property type="nucleotide sequence ID" value="NC_020409.1"/>
</dbReference>
<evidence type="ECO:0000256" key="4">
    <source>
        <dbReference type="ARBA" id="ARBA00022475"/>
    </source>
</evidence>
<dbReference type="GO" id="GO:0015293">
    <property type="term" value="F:symporter activity"/>
    <property type="evidence" value="ECO:0007669"/>
    <property type="project" value="UniProtKB-KW"/>
</dbReference>
<gene>
    <name evidence="11" type="ordered locus">BN4_10040</name>
</gene>
<evidence type="ECO:0000256" key="5">
    <source>
        <dbReference type="ARBA" id="ARBA00022692"/>
    </source>
</evidence>
<comment type="subcellular location">
    <subcellularLocation>
        <location evidence="1">Cell membrane</location>
        <topology evidence="1">Multi-pass membrane protein</topology>
    </subcellularLocation>
</comment>
<evidence type="ECO:0000256" key="10">
    <source>
        <dbReference type="SAM" id="Phobius"/>
    </source>
</evidence>
<dbReference type="GO" id="GO:0015123">
    <property type="term" value="F:acetate transmembrane transporter activity"/>
    <property type="evidence" value="ECO:0007669"/>
    <property type="project" value="TreeGrafter"/>
</dbReference>
<evidence type="ECO:0000256" key="7">
    <source>
        <dbReference type="ARBA" id="ARBA00022989"/>
    </source>
</evidence>
<reference evidence="12" key="2">
    <citation type="journal article" date="2013" name="Stand. Genomic Sci.">
        <title>Complete genome sequence of Desulfocapsa sulfexigens, a marine deltaproteobacterium specialized in disproportionating inorganic sulfur compounds.</title>
        <authorList>
            <person name="Finster K.W."/>
            <person name="Kjeldsen K.U."/>
            <person name="Kube M."/>
            <person name="Reinhardt R."/>
            <person name="Mussmann M."/>
            <person name="Amann R."/>
            <person name="Schreiber L."/>
        </authorList>
    </citation>
    <scope>NUCLEOTIDE SEQUENCE [LARGE SCALE GENOMIC DNA]</scope>
    <source>
        <strain evidence="12">DSM 10523 / SB164P1</strain>
    </source>
</reference>
<evidence type="ECO:0000256" key="3">
    <source>
        <dbReference type="ARBA" id="ARBA00022448"/>
    </source>
</evidence>
<feature type="transmembrane region" description="Helical" evidence="10">
    <location>
        <begin position="187"/>
        <end position="204"/>
    </location>
</feature>